<dbReference type="AlphaFoldDB" id="A0A9P6CIM8"/>
<evidence type="ECO:0000313" key="1">
    <source>
        <dbReference type="EMBL" id="KAF9467811.1"/>
    </source>
</evidence>
<proteinExistence type="predicted"/>
<keyword evidence="2" id="KW-1185">Reference proteome</keyword>
<reference evidence="1" key="1">
    <citation type="submission" date="2020-11" db="EMBL/GenBank/DDBJ databases">
        <authorList>
            <consortium name="DOE Joint Genome Institute"/>
            <person name="Ahrendt S."/>
            <person name="Riley R."/>
            <person name="Andreopoulos W."/>
            <person name="Labutti K."/>
            <person name="Pangilinan J."/>
            <person name="Ruiz-Duenas F.J."/>
            <person name="Barrasa J.M."/>
            <person name="Sanchez-Garcia M."/>
            <person name="Camarero S."/>
            <person name="Miyauchi S."/>
            <person name="Serrano A."/>
            <person name="Linde D."/>
            <person name="Babiker R."/>
            <person name="Drula E."/>
            <person name="Ayuso-Fernandez I."/>
            <person name="Pacheco R."/>
            <person name="Padilla G."/>
            <person name="Ferreira P."/>
            <person name="Barriuso J."/>
            <person name="Kellner H."/>
            <person name="Castanera R."/>
            <person name="Alfaro M."/>
            <person name="Ramirez L."/>
            <person name="Pisabarro A.G."/>
            <person name="Kuo A."/>
            <person name="Tritt A."/>
            <person name="Lipzen A."/>
            <person name="He G."/>
            <person name="Yan M."/>
            <person name="Ng V."/>
            <person name="Cullen D."/>
            <person name="Martin F."/>
            <person name="Rosso M.-N."/>
            <person name="Henrissat B."/>
            <person name="Hibbett D."/>
            <person name="Martinez A.T."/>
            <person name="Grigoriev I.V."/>
        </authorList>
    </citation>
    <scope>NUCLEOTIDE SEQUENCE</scope>
    <source>
        <strain evidence="1">CBS 247.69</strain>
    </source>
</reference>
<sequence>MVVGDRSQKSKFSANSVVRTVMSTCWGMSFWNTAGGTQLSGLILYPPSYDASWGTLLTAIFFIHRGPYPMPGHITEIEAIGRPRMKPRTYGVAATGALLAAWGVTKTKTRFKTAIIGAGASNWEGMVMDSGSPEFEPKIGQSAPWDRDGWEESTKHDTLCGGDMAMERFEEAGEREKEGGRINYYPSKGTTRVALLGEIGPKICCGGFLLFSNHEYDLRPPVGTSGQFYV</sequence>
<accession>A0A9P6CIM8</accession>
<dbReference type="OrthoDB" id="43744at2759"/>
<gene>
    <name evidence="1" type="ORF">BDZ94DRAFT_1294724</name>
</gene>
<dbReference type="Proteomes" id="UP000807353">
    <property type="component" value="Unassembled WGS sequence"/>
</dbReference>
<comment type="caution">
    <text evidence="1">The sequence shown here is derived from an EMBL/GenBank/DDBJ whole genome shotgun (WGS) entry which is preliminary data.</text>
</comment>
<organism evidence="1 2">
    <name type="scientific">Collybia nuda</name>
    <dbReference type="NCBI Taxonomy" id="64659"/>
    <lineage>
        <taxon>Eukaryota</taxon>
        <taxon>Fungi</taxon>
        <taxon>Dikarya</taxon>
        <taxon>Basidiomycota</taxon>
        <taxon>Agaricomycotina</taxon>
        <taxon>Agaricomycetes</taxon>
        <taxon>Agaricomycetidae</taxon>
        <taxon>Agaricales</taxon>
        <taxon>Tricholomatineae</taxon>
        <taxon>Clitocybaceae</taxon>
        <taxon>Collybia</taxon>
    </lineage>
</organism>
<name>A0A9P6CIM8_9AGAR</name>
<protein>
    <submittedName>
        <fullName evidence="1">Uncharacterized protein</fullName>
    </submittedName>
</protein>
<dbReference type="EMBL" id="MU150235">
    <property type="protein sequence ID" value="KAF9467811.1"/>
    <property type="molecule type" value="Genomic_DNA"/>
</dbReference>
<evidence type="ECO:0000313" key="2">
    <source>
        <dbReference type="Proteomes" id="UP000807353"/>
    </source>
</evidence>